<dbReference type="Proteomes" id="UP000678393">
    <property type="component" value="Unassembled WGS sequence"/>
</dbReference>
<dbReference type="Gene3D" id="1.20.1070.10">
    <property type="entry name" value="Rhodopsin 7-helix transmembrane proteins"/>
    <property type="match status" value="1"/>
</dbReference>
<dbReference type="EMBL" id="CAJHNH020008235">
    <property type="protein sequence ID" value="CAG5135392.1"/>
    <property type="molecule type" value="Genomic_DNA"/>
</dbReference>
<dbReference type="SUPFAM" id="SSF81321">
    <property type="entry name" value="Family A G protein-coupled receptor-like"/>
    <property type="match status" value="1"/>
</dbReference>
<dbReference type="InterPro" id="IPR017452">
    <property type="entry name" value="GPCR_Rhodpsn_7TM"/>
</dbReference>
<feature type="transmembrane region" description="Helical" evidence="5">
    <location>
        <begin position="158"/>
        <end position="180"/>
    </location>
</feature>
<dbReference type="Pfam" id="PF10324">
    <property type="entry name" value="7TM_GPCR_Srw"/>
    <property type="match status" value="1"/>
</dbReference>
<keyword evidence="8" id="KW-1185">Reference proteome</keyword>
<keyword evidence="2 5" id="KW-0812">Transmembrane</keyword>
<evidence type="ECO:0000256" key="2">
    <source>
        <dbReference type="ARBA" id="ARBA00022692"/>
    </source>
</evidence>
<dbReference type="PRINTS" id="PR00237">
    <property type="entry name" value="GPCRRHODOPSN"/>
</dbReference>
<evidence type="ECO:0000256" key="4">
    <source>
        <dbReference type="ARBA" id="ARBA00023136"/>
    </source>
</evidence>
<dbReference type="CDD" id="cd14978">
    <property type="entry name" value="7tmA_FMRFamide_R-like"/>
    <property type="match status" value="1"/>
</dbReference>
<dbReference type="PROSITE" id="PS50262">
    <property type="entry name" value="G_PROTEIN_RECEP_F1_2"/>
    <property type="match status" value="1"/>
</dbReference>
<sequence>MAVNNSSPGSSVGIIRELKDFGNGQVIVQNEILYYFLLVNLWGPGLAVCVFGIITNILNIIVFNKQGVRNTVNISLLGLATSDLGSQVTLLYTSISFLPAFAALDLPYVQYDVMYISAWCHIMFTRISAWITAYITLERCLCVTAPLRVKNLFTPTRTFLYLMFVYLIMLASVIPCFYTAKPSTIFDASRNKSLVGLTFPEDRGEIDNITFVTNNAIPNVSFFLVAICTAVLVINLRKKSKWRKQVTNTPTATAVSERDSKIVKMVVLISVVFIICYFPGTAAFVYVIMDSEMRFDGLHRNLCFAVFSVMFHLESINASFNIFIYLSLSSKFKSTLHEIMVLFKRSSSVKQTRK</sequence>
<dbReference type="InterPro" id="IPR019427">
    <property type="entry name" value="7TM_GPCR_serpentine_rcpt_Srw"/>
</dbReference>
<name>A0A8S4A543_9EUPU</name>
<feature type="transmembrane region" description="Helical" evidence="5">
    <location>
        <begin position="216"/>
        <end position="236"/>
    </location>
</feature>
<accession>A0A8S4A543</accession>
<feature type="domain" description="G-protein coupled receptors family 1 profile" evidence="6">
    <location>
        <begin position="55"/>
        <end position="325"/>
    </location>
</feature>
<evidence type="ECO:0000256" key="3">
    <source>
        <dbReference type="ARBA" id="ARBA00022989"/>
    </source>
</evidence>
<dbReference type="OrthoDB" id="6075024at2759"/>
<feature type="transmembrane region" description="Helical" evidence="5">
    <location>
        <begin position="41"/>
        <end position="63"/>
    </location>
</feature>
<evidence type="ECO:0000259" key="6">
    <source>
        <dbReference type="PROSITE" id="PS50262"/>
    </source>
</evidence>
<evidence type="ECO:0000313" key="7">
    <source>
        <dbReference type="EMBL" id="CAG5135392.1"/>
    </source>
</evidence>
<feature type="transmembrane region" description="Helical" evidence="5">
    <location>
        <begin position="309"/>
        <end position="328"/>
    </location>
</feature>
<evidence type="ECO:0000256" key="1">
    <source>
        <dbReference type="ARBA" id="ARBA00004370"/>
    </source>
</evidence>
<gene>
    <name evidence="7" type="ORF">CUNI_LOCUS20950</name>
</gene>
<dbReference type="PANTHER" id="PTHR46641">
    <property type="entry name" value="FMRFAMIDE RECEPTOR-RELATED"/>
    <property type="match status" value="1"/>
</dbReference>
<comment type="caution">
    <text evidence="7">The sequence shown here is derived from an EMBL/GenBank/DDBJ whole genome shotgun (WGS) entry which is preliminary data.</text>
</comment>
<dbReference type="AlphaFoldDB" id="A0A8S4A543"/>
<reference evidence="7" key="1">
    <citation type="submission" date="2021-04" db="EMBL/GenBank/DDBJ databases">
        <authorList>
            <consortium name="Molecular Ecology Group"/>
        </authorList>
    </citation>
    <scope>NUCLEOTIDE SEQUENCE</scope>
</reference>
<evidence type="ECO:0000256" key="5">
    <source>
        <dbReference type="SAM" id="Phobius"/>
    </source>
</evidence>
<evidence type="ECO:0000313" key="8">
    <source>
        <dbReference type="Proteomes" id="UP000678393"/>
    </source>
</evidence>
<dbReference type="GO" id="GO:0016020">
    <property type="term" value="C:membrane"/>
    <property type="evidence" value="ECO:0007669"/>
    <property type="project" value="UniProtKB-SubCell"/>
</dbReference>
<comment type="subcellular location">
    <subcellularLocation>
        <location evidence="1">Membrane</location>
    </subcellularLocation>
</comment>
<organism evidence="7 8">
    <name type="scientific">Candidula unifasciata</name>
    <dbReference type="NCBI Taxonomy" id="100452"/>
    <lineage>
        <taxon>Eukaryota</taxon>
        <taxon>Metazoa</taxon>
        <taxon>Spiralia</taxon>
        <taxon>Lophotrochozoa</taxon>
        <taxon>Mollusca</taxon>
        <taxon>Gastropoda</taxon>
        <taxon>Heterobranchia</taxon>
        <taxon>Euthyneura</taxon>
        <taxon>Panpulmonata</taxon>
        <taxon>Eupulmonata</taxon>
        <taxon>Stylommatophora</taxon>
        <taxon>Helicina</taxon>
        <taxon>Helicoidea</taxon>
        <taxon>Geomitridae</taxon>
        <taxon>Candidula</taxon>
    </lineage>
</organism>
<keyword evidence="3 5" id="KW-1133">Transmembrane helix</keyword>
<feature type="transmembrane region" description="Helical" evidence="5">
    <location>
        <begin position="116"/>
        <end position="137"/>
    </location>
</feature>
<dbReference type="PANTHER" id="PTHR46641:SF2">
    <property type="entry name" value="FMRFAMIDE RECEPTOR"/>
    <property type="match status" value="1"/>
</dbReference>
<dbReference type="InterPro" id="IPR052954">
    <property type="entry name" value="GPCR-Ligand_Int"/>
</dbReference>
<dbReference type="InterPro" id="IPR000276">
    <property type="entry name" value="GPCR_Rhodpsn"/>
</dbReference>
<keyword evidence="4 5" id="KW-0472">Membrane</keyword>
<dbReference type="GO" id="GO:0008528">
    <property type="term" value="F:G protein-coupled peptide receptor activity"/>
    <property type="evidence" value="ECO:0007669"/>
    <property type="project" value="InterPro"/>
</dbReference>
<feature type="transmembrane region" description="Helical" evidence="5">
    <location>
        <begin position="266"/>
        <end position="289"/>
    </location>
</feature>
<feature type="transmembrane region" description="Helical" evidence="5">
    <location>
        <begin position="84"/>
        <end position="104"/>
    </location>
</feature>
<proteinExistence type="predicted"/>
<protein>
    <recommendedName>
        <fullName evidence="6">G-protein coupled receptors family 1 profile domain-containing protein</fullName>
    </recommendedName>
</protein>